<dbReference type="AlphaFoldDB" id="A0A833JT28"/>
<dbReference type="Proteomes" id="UP000469950">
    <property type="component" value="Unassembled WGS sequence"/>
</dbReference>
<accession>A0A833JT28</accession>
<gene>
    <name evidence="1" type="ORF">F6453_0494</name>
</gene>
<name>A0A833JT28_MARNT</name>
<sequence>MASTTHQFHSQIQLLPLGEISELHETLQNARKKYQLPPLAQPSQADIHMPHALTLLDVFPILAHRTRNKLRCIGNVRLWELCRAWLDPDQVVPVNVVSGRLKPDYWARNYLLETYYVNVLFGLTDDDCASLYRFSNEWADDLELPPIFPSKAAYCRAMRVGKGRMARG</sequence>
<protein>
    <submittedName>
        <fullName evidence="1">Uncharacterized protein</fullName>
    </submittedName>
</protein>
<reference evidence="1 2" key="1">
    <citation type="submission" date="2019-10" db="EMBL/GenBank/DDBJ databases">
        <title>Draft genome sequence of Marinobacter hydrocarbonoclasticus NCT7M from the microbiome of the marine copepod.</title>
        <authorList>
            <person name="Nuttall R."/>
            <person name="Sharma G."/>
            <person name="Moisander P."/>
        </authorList>
    </citation>
    <scope>NUCLEOTIDE SEQUENCE [LARGE SCALE GENOMIC DNA]</scope>
    <source>
        <strain evidence="1 2">NCT7M</strain>
    </source>
</reference>
<dbReference type="RefSeq" id="WP_153739861.1">
    <property type="nucleotide sequence ID" value="NZ_WBMP01000001.1"/>
</dbReference>
<dbReference type="EMBL" id="WBMP01000001">
    <property type="protein sequence ID" value="KAE8547602.1"/>
    <property type="molecule type" value="Genomic_DNA"/>
</dbReference>
<evidence type="ECO:0000313" key="1">
    <source>
        <dbReference type="EMBL" id="KAE8547602.1"/>
    </source>
</evidence>
<organism evidence="1 2">
    <name type="scientific">Marinobacter nauticus</name>
    <name type="common">Marinobacter hydrocarbonoclasticus</name>
    <name type="synonym">Marinobacter aquaeolei</name>
    <dbReference type="NCBI Taxonomy" id="2743"/>
    <lineage>
        <taxon>Bacteria</taxon>
        <taxon>Pseudomonadati</taxon>
        <taxon>Pseudomonadota</taxon>
        <taxon>Gammaproteobacteria</taxon>
        <taxon>Pseudomonadales</taxon>
        <taxon>Marinobacteraceae</taxon>
        <taxon>Marinobacter</taxon>
    </lineage>
</organism>
<comment type="caution">
    <text evidence="1">The sequence shown here is derived from an EMBL/GenBank/DDBJ whole genome shotgun (WGS) entry which is preliminary data.</text>
</comment>
<evidence type="ECO:0000313" key="2">
    <source>
        <dbReference type="Proteomes" id="UP000469950"/>
    </source>
</evidence>
<proteinExistence type="predicted"/>